<reference evidence="1 2" key="2">
    <citation type="journal article" date="2002" name="Nucleic Acids Res.">
        <title>Genome sequence of Oceanobacillus iheyensis isolated from the Iheya Ridge and its unexpected adaptive capabilities to extreme environments.</title>
        <authorList>
            <person name="Takami H."/>
            <person name="Takaki Y."/>
            <person name="Uchiyama I."/>
        </authorList>
    </citation>
    <scope>NUCLEOTIDE SEQUENCE [LARGE SCALE GENOMIC DNA]</scope>
    <source>
        <strain evidence="2">DSM 14371 / CIP 107618 / JCM 11309 / KCTC 3954 / HTE831</strain>
    </source>
</reference>
<gene>
    <name evidence="1" type="ordered locus">OB0160</name>
</gene>
<accession>Q8ETU5</accession>
<reference evidence="1 2" key="1">
    <citation type="journal article" date="2001" name="FEMS Microbiol. Lett.">
        <title>Oceanobacillus iheyensis gen. nov., sp. nov., a deep-sea extremely halotolerant and alkaliphilic species isolated from a depth of 1050 m on the Iheya Ridge.</title>
        <authorList>
            <person name="Lu J."/>
            <person name="Nogi Y."/>
            <person name="Takami H."/>
        </authorList>
    </citation>
    <scope>NUCLEOTIDE SEQUENCE [LARGE SCALE GENOMIC DNA]</scope>
    <source>
        <strain evidence="2">DSM 14371 / CIP 107618 / JCM 11309 / KCTC 3954 / HTE831</strain>
    </source>
</reference>
<evidence type="ECO:0000313" key="1">
    <source>
        <dbReference type="EMBL" id="BAC12116.1"/>
    </source>
</evidence>
<keyword evidence="2" id="KW-1185">Reference proteome</keyword>
<dbReference type="HOGENOM" id="CLU_209060_0_0_9"/>
<sequence length="56" mass="6752">MFFKRKKPQCSECGKKIEPNEEIFLKLRYPFYEGTVRICKYIETQTTIYCMKCSSI</sequence>
<proteinExistence type="predicted"/>
<dbReference type="EMBL" id="BA000028">
    <property type="protein sequence ID" value="BAC12116.1"/>
    <property type="molecule type" value="Genomic_DNA"/>
</dbReference>
<organism evidence="1 2">
    <name type="scientific">Oceanobacillus iheyensis (strain DSM 14371 / CIP 107618 / JCM 11309 / KCTC 3954 / HTE831)</name>
    <dbReference type="NCBI Taxonomy" id="221109"/>
    <lineage>
        <taxon>Bacteria</taxon>
        <taxon>Bacillati</taxon>
        <taxon>Bacillota</taxon>
        <taxon>Bacilli</taxon>
        <taxon>Bacillales</taxon>
        <taxon>Bacillaceae</taxon>
        <taxon>Oceanobacillus</taxon>
    </lineage>
</organism>
<dbReference type="Proteomes" id="UP000000822">
    <property type="component" value="Chromosome"/>
</dbReference>
<dbReference type="KEGG" id="oih:OB0160"/>
<protein>
    <recommendedName>
        <fullName evidence="3">Fe3+ hydroxamate ABC transporter substrate-binding protein</fullName>
    </recommendedName>
</protein>
<name>Q8ETU5_OCEIH</name>
<evidence type="ECO:0008006" key="3">
    <source>
        <dbReference type="Google" id="ProtNLM"/>
    </source>
</evidence>
<dbReference type="AlphaFoldDB" id="Q8ETU5"/>
<evidence type="ECO:0000313" key="2">
    <source>
        <dbReference type="Proteomes" id="UP000000822"/>
    </source>
</evidence>